<evidence type="ECO:0000313" key="1">
    <source>
        <dbReference type="EMBL" id="AFV10676.1"/>
    </source>
</evidence>
<dbReference type="EMBL" id="CP003732">
    <property type="protein sequence ID" value="AFV10676.1"/>
    <property type="molecule type" value="Genomic_DNA"/>
</dbReference>
<organism evidence="1 2">
    <name type="scientific">Thermacetogenium phaeum (strain ATCC BAA-254 / DSM 26808 / PB)</name>
    <dbReference type="NCBI Taxonomy" id="1089553"/>
    <lineage>
        <taxon>Bacteria</taxon>
        <taxon>Bacillati</taxon>
        <taxon>Bacillota</taxon>
        <taxon>Clostridia</taxon>
        <taxon>Thermoanaerobacterales</taxon>
        <taxon>Thermoanaerobacteraceae</taxon>
        <taxon>Thermacetogenium</taxon>
    </lineage>
</organism>
<dbReference type="KEGG" id="tpz:Tph_c04330"/>
<accession>K4LCL6</accession>
<keyword evidence="2" id="KW-1185">Reference proteome</keyword>
<dbReference type="GO" id="GO:0004519">
    <property type="term" value="F:endonuclease activity"/>
    <property type="evidence" value="ECO:0007669"/>
    <property type="project" value="UniProtKB-KW"/>
</dbReference>
<dbReference type="STRING" id="1089553.Tph_c04330"/>
<gene>
    <name evidence="1" type="ordered locus">Tph_c04330</name>
</gene>
<dbReference type="RefSeq" id="WP_015049594.1">
    <property type="nucleotide sequence ID" value="NC_018870.1"/>
</dbReference>
<keyword evidence="1" id="KW-0255">Endonuclease</keyword>
<sequence>MDCVIVVMDEKREKYLNIALNKVQGDCDKRFIAGTGQVHI</sequence>
<reference evidence="1 2" key="1">
    <citation type="journal article" date="2012" name="BMC Genomics">
        <title>Genome-guided analysis of physiological and morphological traits of the fermentative acetate oxidizer Thermacetogenium phaeum.</title>
        <authorList>
            <person name="Oehler D."/>
            <person name="Poehlein A."/>
            <person name="Leimbach A."/>
            <person name="Muller N."/>
            <person name="Daniel R."/>
            <person name="Gottschalk G."/>
            <person name="Schink B."/>
        </authorList>
    </citation>
    <scope>NUCLEOTIDE SEQUENCE [LARGE SCALE GENOMIC DNA]</scope>
    <source>
        <strain evidence="2">ATCC BAA-254 / DSM 26808 / PB</strain>
    </source>
</reference>
<proteinExistence type="predicted"/>
<dbReference type="Proteomes" id="UP000000467">
    <property type="component" value="Chromosome"/>
</dbReference>
<dbReference type="HOGENOM" id="CLU_3297860_0_0_9"/>
<keyword evidence="1" id="KW-0540">Nuclease</keyword>
<protein>
    <submittedName>
        <fullName evidence="1">HNH endonuclease-like protein</fullName>
    </submittedName>
</protein>
<keyword evidence="1" id="KW-0378">Hydrolase</keyword>
<dbReference type="AlphaFoldDB" id="K4LCL6"/>
<name>K4LCL6_THEPS</name>
<evidence type="ECO:0000313" key="2">
    <source>
        <dbReference type="Proteomes" id="UP000000467"/>
    </source>
</evidence>